<keyword evidence="3" id="KW-1185">Reference proteome</keyword>
<feature type="region of interest" description="Disordered" evidence="1">
    <location>
        <begin position="268"/>
        <end position="292"/>
    </location>
</feature>
<feature type="compositionally biased region" description="Polar residues" evidence="1">
    <location>
        <begin position="25"/>
        <end position="34"/>
    </location>
</feature>
<feature type="non-terminal residue" evidence="2">
    <location>
        <position position="685"/>
    </location>
</feature>
<feature type="compositionally biased region" description="Polar residues" evidence="1">
    <location>
        <begin position="1"/>
        <end position="11"/>
    </location>
</feature>
<evidence type="ECO:0000313" key="3">
    <source>
        <dbReference type="Proteomes" id="UP000054324"/>
    </source>
</evidence>
<gene>
    <name evidence="2" type="ORF">T265_15290</name>
</gene>
<sequence length="685" mass="76752">MGNHCSGSSPKQTKDGDGSGEKANRTSGYEISKTRTIGTETTMSTLEKSVQCQLSDPVGRKNINLTCGSTCSCFPNIPVYQQSPFACPVRPYQGDVLCRCIQNFENEISKGIAFSTPRVSHGSQILVIGPQFNRPQSNTVSQNEQTRRDISEFFNVCHPTAYDQQRECLKFNTHSTIKPQESQDADQSINLLHESQTVKFTDPNRPITTQNYNSSLSYQPQALYKNRWTDKPSTNCHHQECKQLYLRSLLNNGDTDRLFVHDRAKSAPNLLSHNQSPTPAYLQNDKQSPENLKPECKERLSRSNSCSAISEGHGSAVNAGKNFYNPTKWFAYSPSLIRQTTPSSPVVEQTNQTYSPLMLAANTSYNATELPVIGSHHDVQMGHPKTNQPRPGSISIQEEYSCLRDISCSPMFEINPFVCNTQTFRDRWPRQRHSERILANTKKLSSVPLSAEFHECNKQSGMSDSCVPSINHHLIGVTSPTHPDSCDSKEISCSHALPGHCAMQHRTSQVDALQSLSGFCNLQPISHDCSSPCQKPRPPPRVSPRTKTVLIKESNSPGKRSRSGSQTDIRKHGKVDCNVSNTSIFYSSQPRDPFKHRFFLKDFHGIDKVLADPTDRRIRAICDRFRCDLEIYSKVPKNGYMQYIIDISSPSIWALHSCTRALDSSLKWCLSPQLFRINANGAITK</sequence>
<evidence type="ECO:0000256" key="1">
    <source>
        <dbReference type="SAM" id="MobiDB-lite"/>
    </source>
</evidence>
<proteinExistence type="predicted"/>
<reference evidence="2 3" key="1">
    <citation type="submission" date="2013-11" db="EMBL/GenBank/DDBJ databases">
        <title>Opisthorchis viverrini - life in the bile duct.</title>
        <authorList>
            <person name="Young N.D."/>
            <person name="Nagarajan N."/>
            <person name="Lin S.J."/>
            <person name="Korhonen P.K."/>
            <person name="Jex A.R."/>
            <person name="Hall R.S."/>
            <person name="Safavi-Hemami H."/>
            <person name="Kaewkong W."/>
            <person name="Bertrand D."/>
            <person name="Gao S."/>
            <person name="Seet Q."/>
            <person name="Wongkham S."/>
            <person name="Teh B.T."/>
            <person name="Wongkham C."/>
            <person name="Intapan P.M."/>
            <person name="Maleewong W."/>
            <person name="Yang X."/>
            <person name="Hu M."/>
            <person name="Wang Z."/>
            <person name="Hofmann A."/>
            <person name="Sternberg P.W."/>
            <person name="Tan P."/>
            <person name="Wang J."/>
            <person name="Gasser R.B."/>
        </authorList>
    </citation>
    <scope>NUCLEOTIDE SEQUENCE [LARGE SCALE GENOMIC DNA]</scope>
</reference>
<feature type="compositionally biased region" description="Polar residues" evidence="1">
    <location>
        <begin position="269"/>
        <end position="278"/>
    </location>
</feature>
<dbReference type="GeneID" id="20329455"/>
<feature type="region of interest" description="Disordered" evidence="1">
    <location>
        <begin position="528"/>
        <end position="572"/>
    </location>
</feature>
<dbReference type="EMBL" id="KL597041">
    <property type="protein sequence ID" value="KER20573.1"/>
    <property type="molecule type" value="Genomic_DNA"/>
</dbReference>
<feature type="region of interest" description="Disordered" evidence="1">
    <location>
        <begin position="1"/>
        <end position="34"/>
    </location>
</feature>
<feature type="compositionally biased region" description="Basic and acidic residues" evidence="1">
    <location>
        <begin position="12"/>
        <end position="24"/>
    </location>
</feature>
<feature type="compositionally biased region" description="Polar residues" evidence="1">
    <location>
        <begin position="553"/>
        <end position="567"/>
    </location>
</feature>
<evidence type="ECO:0000313" key="2">
    <source>
        <dbReference type="EMBL" id="KER20573.1"/>
    </source>
</evidence>
<dbReference type="KEGG" id="ovi:T265_15290"/>
<name>A0A074Z0T6_OPIVI</name>
<dbReference type="CTD" id="20329455"/>
<accession>A0A074Z0T6</accession>
<protein>
    <submittedName>
        <fullName evidence="2">Uncharacterized protein</fullName>
    </submittedName>
</protein>
<dbReference type="AlphaFoldDB" id="A0A074Z0T6"/>
<dbReference type="OrthoDB" id="6254633at2759"/>
<organism evidence="2 3">
    <name type="scientific">Opisthorchis viverrini</name>
    <name type="common">Southeast Asian liver fluke</name>
    <dbReference type="NCBI Taxonomy" id="6198"/>
    <lineage>
        <taxon>Eukaryota</taxon>
        <taxon>Metazoa</taxon>
        <taxon>Spiralia</taxon>
        <taxon>Lophotrochozoa</taxon>
        <taxon>Platyhelminthes</taxon>
        <taxon>Trematoda</taxon>
        <taxon>Digenea</taxon>
        <taxon>Opisthorchiida</taxon>
        <taxon>Opisthorchiata</taxon>
        <taxon>Opisthorchiidae</taxon>
        <taxon>Opisthorchis</taxon>
    </lineage>
</organism>
<dbReference type="Proteomes" id="UP000054324">
    <property type="component" value="Unassembled WGS sequence"/>
</dbReference>
<dbReference type="RefSeq" id="XP_009175671.1">
    <property type="nucleotide sequence ID" value="XM_009177407.1"/>
</dbReference>